<name>A0A1H2GV57_9PSED</name>
<dbReference type="GO" id="GO:0003824">
    <property type="term" value="F:catalytic activity"/>
    <property type="evidence" value="ECO:0007669"/>
    <property type="project" value="UniProtKB-ARBA"/>
</dbReference>
<sequence length="909" mass="94459">MDNAISYKDSLNLQLGVSLTAEQVAALTHDIVWMEEAEVNGEKVLTPVLYLAQANNRLAPNGALIQGQDVSLISGGDLHNSGTLRATNNLSMVAGNIDNSGLMQAGNRLEMLATDSIRNSRGGIITGRDISATAATGDIINERTVTTFKRDGERFQLRDDVVSDASRFEATDTLRLNAGRDVLNVGSNLKAGGNASVTAGRDVVIASQTEEDSAAYQRRRVKSTEQTLLQHGSSVEVGGNLAIDARRDIAVVASTVSAAKDLSVKAGENLTLAAAANEQHDYSKGKKGQTKTTTQLDSVTQQSAELKAGGDLIAVAGTDLTLVASKISAGNEAYVHADNELQLLAAQDSNYSLYDMSKKGGWGSKKTQRDEVTDVKNVGSEIKTGGDLTLESGGDQKYQAAKLDSGGDIAIVSGGAVTFEAVKDLHDESHTKSKGDLAWTSSKGKGNTDETLRQTQMIAEGSVVIKAVDGLKIDIKQIDQSTVSQTIDVMVKADPQLAWLKEAEKRGDVDWRQVKELHDSFKYSNSGLGAGAQIIIAIIVTYFTMGAASGVIASAGVGTSMASATAASTAVSAAGWANAAGSVVAGGMASNATISAINNRGNLSTVFKDVTSSDAMRGYVVSGVTAGLTAGVYDKWTGTQTGTSTALPNSGAVATVSPLSTWQGVGQFTTNQVLQNGTSVLLDRALGGEGRLGDALQNSLANAFAAYGFNLIGDTTRGHLADGGIAKIGLHAVMGGLAAEASGGDFRTGALAAGVNEALVDSLYKNYADMPDDQKKRLLVMNSQVVGVLAASVQGDADAQSLQTGAWVAQNLTQYNFLEHLPPGLSEYGSAATTLAKDMVEKGATNDQIAQAQLELARGQGFEGVQPANEFVKAWAYFMAGELTGAGLAAVLGRLVVGGGKRHTEHTLA</sequence>
<evidence type="ECO:0000313" key="2">
    <source>
        <dbReference type="EMBL" id="SDU23547.1"/>
    </source>
</evidence>
<protein>
    <submittedName>
        <fullName evidence="2">Filamentous hemagglutinin</fullName>
    </submittedName>
</protein>
<evidence type="ECO:0000313" key="3">
    <source>
        <dbReference type="Proteomes" id="UP000183653"/>
    </source>
</evidence>
<dbReference type="InterPro" id="IPR006915">
    <property type="entry name" value="DUF637_hemagglutn_put"/>
</dbReference>
<evidence type="ECO:0000259" key="1">
    <source>
        <dbReference type="Pfam" id="PF04830"/>
    </source>
</evidence>
<dbReference type="EMBL" id="LT629782">
    <property type="protein sequence ID" value="SDU23547.1"/>
    <property type="molecule type" value="Genomic_DNA"/>
</dbReference>
<keyword evidence="3" id="KW-1185">Reference proteome</keyword>
<proteinExistence type="predicted"/>
<reference evidence="2 3" key="1">
    <citation type="submission" date="2016-10" db="EMBL/GenBank/DDBJ databases">
        <authorList>
            <person name="Varghese N."/>
            <person name="Submissions S."/>
        </authorList>
    </citation>
    <scope>NUCLEOTIDE SEQUENCE [LARGE SCALE GENOMIC DNA]</scope>
    <source>
        <strain evidence="2 3">BS2775</strain>
    </source>
</reference>
<dbReference type="OrthoDB" id="2664633at2"/>
<dbReference type="Proteomes" id="UP000183653">
    <property type="component" value="Chromosome I"/>
</dbReference>
<gene>
    <name evidence="2" type="ORF">SAMN04490197_4085</name>
</gene>
<feature type="domain" description="DUF637" evidence="1">
    <location>
        <begin position="586"/>
        <end position="753"/>
    </location>
</feature>
<dbReference type="Pfam" id="PF13332">
    <property type="entry name" value="Fil_haemagg_2"/>
    <property type="match status" value="2"/>
</dbReference>
<dbReference type="Pfam" id="PF04830">
    <property type="entry name" value="DUF637"/>
    <property type="match status" value="1"/>
</dbReference>
<dbReference type="InterPro" id="IPR025157">
    <property type="entry name" value="Hemagglutinin_rpt"/>
</dbReference>
<accession>A0A1H2GV57</accession>
<dbReference type="AlphaFoldDB" id="A0A1H2GV57"/>
<organism evidence="2 3">
    <name type="scientific">Pseudomonas orientalis</name>
    <dbReference type="NCBI Taxonomy" id="76758"/>
    <lineage>
        <taxon>Bacteria</taxon>
        <taxon>Pseudomonadati</taxon>
        <taxon>Pseudomonadota</taxon>
        <taxon>Gammaproteobacteria</taxon>
        <taxon>Pseudomonadales</taxon>
        <taxon>Pseudomonadaceae</taxon>
        <taxon>Pseudomonas</taxon>
    </lineage>
</organism>